<dbReference type="EMBL" id="JACGXL010000001">
    <property type="protein sequence ID" value="MBA8886823.1"/>
    <property type="molecule type" value="Genomic_DNA"/>
</dbReference>
<keyword evidence="2" id="KW-1185">Reference proteome</keyword>
<proteinExistence type="predicted"/>
<accession>A0A839EW26</accession>
<reference evidence="1 2" key="1">
    <citation type="submission" date="2020-07" db="EMBL/GenBank/DDBJ databases">
        <title>Genomic Encyclopedia of Type Strains, Phase IV (KMG-V): Genome sequencing to study the core and pangenomes of soil and plant-associated prokaryotes.</title>
        <authorList>
            <person name="Whitman W."/>
        </authorList>
    </citation>
    <scope>NUCLEOTIDE SEQUENCE [LARGE SCALE GENOMIC DNA]</scope>
    <source>
        <strain evidence="1 2">RH2WT43</strain>
    </source>
</reference>
<evidence type="ECO:0000313" key="2">
    <source>
        <dbReference type="Proteomes" id="UP000550401"/>
    </source>
</evidence>
<name>A0A839EW26_9GAMM</name>
<dbReference type="AlphaFoldDB" id="A0A839EW26"/>
<evidence type="ECO:0000313" key="1">
    <source>
        <dbReference type="EMBL" id="MBA8886823.1"/>
    </source>
</evidence>
<gene>
    <name evidence="1" type="ORF">FHW12_001014</name>
</gene>
<sequence length="72" mass="7981">MNRMLDAFSSQVVYGALHRITFSSLNDGMTDAAMIIMHGMVWREAQRSNDDIGAAKSLRGKNGLEFFLDAAE</sequence>
<comment type="caution">
    <text evidence="1">The sequence shown here is derived from an EMBL/GenBank/DDBJ whole genome shotgun (WGS) entry which is preliminary data.</text>
</comment>
<protein>
    <submittedName>
        <fullName evidence="1">Uncharacterized protein</fullName>
    </submittedName>
</protein>
<organism evidence="1 2">
    <name type="scientific">Dokdonella fugitiva</name>
    <dbReference type="NCBI Taxonomy" id="328517"/>
    <lineage>
        <taxon>Bacteria</taxon>
        <taxon>Pseudomonadati</taxon>
        <taxon>Pseudomonadota</taxon>
        <taxon>Gammaproteobacteria</taxon>
        <taxon>Lysobacterales</taxon>
        <taxon>Rhodanobacteraceae</taxon>
        <taxon>Dokdonella</taxon>
    </lineage>
</organism>
<dbReference type="Proteomes" id="UP000550401">
    <property type="component" value="Unassembled WGS sequence"/>
</dbReference>